<comment type="caution">
    <text evidence="3">The sequence shown here is derived from an EMBL/GenBank/DDBJ whole genome shotgun (WGS) entry which is preliminary data.</text>
</comment>
<organism evidence="3 4">
    <name type="scientific">Aphanomyces euteiches</name>
    <dbReference type="NCBI Taxonomy" id="100861"/>
    <lineage>
        <taxon>Eukaryota</taxon>
        <taxon>Sar</taxon>
        <taxon>Stramenopiles</taxon>
        <taxon>Oomycota</taxon>
        <taxon>Saprolegniomycetes</taxon>
        <taxon>Saprolegniales</taxon>
        <taxon>Verrucalvaceae</taxon>
        <taxon>Aphanomyces</taxon>
    </lineage>
</organism>
<dbReference type="EMBL" id="VJMJ01000205">
    <property type="protein sequence ID" value="KAF0726887.1"/>
    <property type="molecule type" value="Genomic_DNA"/>
</dbReference>
<evidence type="ECO:0000256" key="1">
    <source>
        <dbReference type="SAM" id="Coils"/>
    </source>
</evidence>
<protein>
    <submittedName>
        <fullName evidence="3">Uncharacterized protein</fullName>
    </submittedName>
</protein>
<sequence length="111" mass="12667">MADLYGDLDTSVDGKSSVHLKKELQTLQEAHEKLRNEAATLQRLNKELADQNTTLEKNISVLFVTAQTEIARKDKTIQELRDELQIVKSQALSSRSSYARNTPSHSRRDYH</sequence>
<gene>
    <name evidence="3" type="ORF">Ae201684_015029</name>
</gene>
<dbReference type="VEuPathDB" id="FungiDB:AeMF1_004801"/>
<feature type="region of interest" description="Disordered" evidence="2">
    <location>
        <begin position="90"/>
        <end position="111"/>
    </location>
</feature>
<accession>A0A6G0WI76</accession>
<evidence type="ECO:0000313" key="4">
    <source>
        <dbReference type="Proteomes" id="UP000481153"/>
    </source>
</evidence>
<feature type="coiled-coil region" evidence="1">
    <location>
        <begin position="17"/>
        <end position="90"/>
    </location>
</feature>
<dbReference type="AlphaFoldDB" id="A0A6G0WI76"/>
<evidence type="ECO:0000313" key="3">
    <source>
        <dbReference type="EMBL" id="KAF0726887.1"/>
    </source>
</evidence>
<feature type="compositionally biased region" description="Polar residues" evidence="2">
    <location>
        <begin position="90"/>
        <end position="104"/>
    </location>
</feature>
<reference evidence="3 4" key="1">
    <citation type="submission" date="2019-07" db="EMBL/GenBank/DDBJ databases">
        <title>Genomics analysis of Aphanomyces spp. identifies a new class of oomycete effector associated with host adaptation.</title>
        <authorList>
            <person name="Gaulin E."/>
        </authorList>
    </citation>
    <scope>NUCLEOTIDE SEQUENCE [LARGE SCALE GENOMIC DNA]</scope>
    <source>
        <strain evidence="3 4">ATCC 201684</strain>
    </source>
</reference>
<keyword evidence="1" id="KW-0175">Coiled coil</keyword>
<keyword evidence="4" id="KW-1185">Reference proteome</keyword>
<proteinExistence type="predicted"/>
<evidence type="ECO:0000256" key="2">
    <source>
        <dbReference type="SAM" id="MobiDB-lite"/>
    </source>
</evidence>
<name>A0A6G0WI76_9STRA</name>
<dbReference type="Proteomes" id="UP000481153">
    <property type="component" value="Unassembled WGS sequence"/>
</dbReference>